<dbReference type="InterPro" id="IPR020624">
    <property type="entry name" value="Schiff_base-form_aldolases_CS"/>
</dbReference>
<dbReference type="PANTHER" id="PTHR12128">
    <property type="entry name" value="DIHYDRODIPICOLINATE SYNTHASE"/>
    <property type="match status" value="1"/>
</dbReference>
<comment type="catalytic activity">
    <reaction evidence="10">
        <text>L-aspartate 4-semialdehyde + pyruvate = (2S,4S)-4-hydroxy-2,3,4,5-tetrahydrodipicolinate + H2O + H(+)</text>
        <dbReference type="Rhea" id="RHEA:34171"/>
        <dbReference type="ChEBI" id="CHEBI:15361"/>
        <dbReference type="ChEBI" id="CHEBI:15377"/>
        <dbReference type="ChEBI" id="CHEBI:15378"/>
        <dbReference type="ChEBI" id="CHEBI:67139"/>
        <dbReference type="ChEBI" id="CHEBI:537519"/>
        <dbReference type="EC" id="4.3.3.7"/>
    </reaction>
</comment>
<keyword evidence="7" id="KW-0457">Lysine biosynthesis</keyword>
<dbReference type="CDD" id="cd00950">
    <property type="entry name" value="DHDPS"/>
    <property type="match status" value="1"/>
</dbReference>
<protein>
    <recommendedName>
        <fullName evidence="3">4-hydroxy-tetrahydrodipicolinate synthase</fullName>
        <ecNumber evidence="3">4.3.3.7</ecNumber>
    </recommendedName>
</protein>
<comment type="pathway">
    <text evidence="2">Amino-acid biosynthesis; L-lysine biosynthesis via DAP pathway; (S)-tetrahydrodipicolinate from L-aspartate: step 3/4.</text>
</comment>
<dbReference type="GO" id="GO:0019877">
    <property type="term" value="P:diaminopimelate biosynthetic process"/>
    <property type="evidence" value="ECO:0007669"/>
    <property type="project" value="UniProtKB-KW"/>
</dbReference>
<organism evidence="11">
    <name type="scientific">mine drainage metagenome</name>
    <dbReference type="NCBI Taxonomy" id="410659"/>
    <lineage>
        <taxon>unclassified sequences</taxon>
        <taxon>metagenomes</taxon>
        <taxon>ecological metagenomes</taxon>
    </lineage>
</organism>
<dbReference type="GO" id="GO:0009089">
    <property type="term" value="P:lysine biosynthetic process via diaminopimelate"/>
    <property type="evidence" value="ECO:0007669"/>
    <property type="project" value="UniProtKB-UniPathway"/>
</dbReference>
<evidence type="ECO:0000256" key="8">
    <source>
        <dbReference type="ARBA" id="ARBA00023239"/>
    </source>
</evidence>
<dbReference type="SUPFAM" id="SSF51569">
    <property type="entry name" value="Aldolase"/>
    <property type="match status" value="1"/>
</dbReference>
<dbReference type="InterPro" id="IPR005263">
    <property type="entry name" value="DapA"/>
</dbReference>
<dbReference type="AlphaFoldDB" id="E6PE93"/>
<dbReference type="EC" id="4.3.3.7" evidence="3"/>
<name>E6PE93_9ZZZZ</name>
<dbReference type="InterPro" id="IPR013785">
    <property type="entry name" value="Aldolase_TIM"/>
</dbReference>
<evidence type="ECO:0000256" key="6">
    <source>
        <dbReference type="ARBA" id="ARBA00022915"/>
    </source>
</evidence>
<dbReference type="InterPro" id="IPR020625">
    <property type="entry name" value="Schiff_base-form_aldolases_AS"/>
</dbReference>
<dbReference type="PIRSF" id="PIRSF001365">
    <property type="entry name" value="DHDPS"/>
    <property type="match status" value="1"/>
</dbReference>
<keyword evidence="5" id="KW-0028">Amino-acid biosynthesis</keyword>
<dbReference type="UniPathway" id="UPA00034">
    <property type="reaction ID" value="UER00017"/>
</dbReference>
<evidence type="ECO:0000256" key="3">
    <source>
        <dbReference type="ARBA" id="ARBA00012086"/>
    </source>
</evidence>
<dbReference type="PANTHER" id="PTHR12128:SF66">
    <property type="entry name" value="4-HYDROXY-2-OXOGLUTARATE ALDOLASE, MITOCHONDRIAL"/>
    <property type="match status" value="1"/>
</dbReference>
<comment type="caution">
    <text evidence="11">The sequence shown here is derived from an EMBL/GenBank/DDBJ whole genome shotgun (WGS) entry which is preliminary data.</text>
</comment>
<evidence type="ECO:0000256" key="1">
    <source>
        <dbReference type="ARBA" id="ARBA00003294"/>
    </source>
</evidence>
<keyword evidence="6" id="KW-0220">Diaminopimelate biosynthesis</keyword>
<dbReference type="Gene3D" id="3.20.20.70">
    <property type="entry name" value="Aldolase class I"/>
    <property type="match status" value="1"/>
</dbReference>
<evidence type="ECO:0000256" key="10">
    <source>
        <dbReference type="ARBA" id="ARBA00047836"/>
    </source>
</evidence>
<dbReference type="HAMAP" id="MF_00418">
    <property type="entry name" value="DapA"/>
    <property type="match status" value="1"/>
</dbReference>
<dbReference type="Pfam" id="PF00701">
    <property type="entry name" value="DHDPS"/>
    <property type="match status" value="1"/>
</dbReference>
<dbReference type="PROSITE" id="PS00666">
    <property type="entry name" value="DHDPS_2"/>
    <property type="match status" value="1"/>
</dbReference>
<keyword evidence="9" id="KW-0704">Schiff base</keyword>
<evidence type="ECO:0000256" key="9">
    <source>
        <dbReference type="ARBA" id="ARBA00023270"/>
    </source>
</evidence>
<dbReference type="SMART" id="SM01130">
    <property type="entry name" value="DHDPS"/>
    <property type="match status" value="1"/>
</dbReference>
<gene>
    <name evidence="11" type="primary">dapA</name>
    <name evidence="11" type="ORF">CARN1_0409</name>
</gene>
<proteinExistence type="inferred from homology"/>
<reference evidence="11" key="1">
    <citation type="submission" date="2009-10" db="EMBL/GenBank/DDBJ databases">
        <title>Diversity of trophic interactions inside an arsenic-rich microbial ecosystem.</title>
        <authorList>
            <person name="Bertin P.N."/>
            <person name="Heinrich-Salmeron A."/>
            <person name="Pelletier E."/>
            <person name="Goulhen-Chollet F."/>
            <person name="Arsene-Ploetze F."/>
            <person name="Gallien S."/>
            <person name="Calteau A."/>
            <person name="Vallenet D."/>
            <person name="Casiot C."/>
            <person name="Chane-Woon-Ming B."/>
            <person name="Giloteaux L."/>
            <person name="Barakat M."/>
            <person name="Bonnefoy V."/>
            <person name="Bruneel O."/>
            <person name="Chandler M."/>
            <person name="Cleiss J."/>
            <person name="Duran R."/>
            <person name="Elbaz-Poulichet F."/>
            <person name="Fonknechten N."/>
            <person name="Lauga B."/>
            <person name="Mornico D."/>
            <person name="Ortet P."/>
            <person name="Schaeffer C."/>
            <person name="Siguier P."/>
            <person name="Alexander Thil Smith A."/>
            <person name="Van Dorsselaer A."/>
            <person name="Weissenbach J."/>
            <person name="Medigue C."/>
            <person name="Le Paslier D."/>
        </authorList>
    </citation>
    <scope>NUCLEOTIDE SEQUENCE</scope>
</reference>
<evidence type="ECO:0000256" key="7">
    <source>
        <dbReference type="ARBA" id="ARBA00023154"/>
    </source>
</evidence>
<accession>E6PE93</accession>
<evidence type="ECO:0000256" key="2">
    <source>
        <dbReference type="ARBA" id="ARBA00005120"/>
    </source>
</evidence>
<dbReference type="GO" id="GO:0005829">
    <property type="term" value="C:cytosol"/>
    <property type="evidence" value="ECO:0007669"/>
    <property type="project" value="TreeGrafter"/>
</dbReference>
<keyword evidence="8 11" id="KW-0456">Lyase</keyword>
<evidence type="ECO:0000313" key="11">
    <source>
        <dbReference type="EMBL" id="CBH74778.1"/>
    </source>
</evidence>
<dbReference type="EMBL" id="CABL01000003">
    <property type="protein sequence ID" value="CBH74778.1"/>
    <property type="molecule type" value="Genomic_DNA"/>
</dbReference>
<dbReference type="PRINTS" id="PR00146">
    <property type="entry name" value="DHPICSNTHASE"/>
</dbReference>
<dbReference type="NCBIfam" id="TIGR00674">
    <property type="entry name" value="dapA"/>
    <property type="match status" value="1"/>
</dbReference>
<dbReference type="GO" id="GO:0008840">
    <property type="term" value="F:4-hydroxy-tetrahydrodipicolinate synthase activity"/>
    <property type="evidence" value="ECO:0007669"/>
    <property type="project" value="UniProtKB-EC"/>
</dbReference>
<dbReference type="InterPro" id="IPR002220">
    <property type="entry name" value="DapA-like"/>
</dbReference>
<keyword evidence="4" id="KW-0963">Cytoplasm</keyword>
<sequence>MKLGSILTAMITPFDSSGALDTNEAKRIARWLVDRGNDGLVVAGSTGEGMALDEGERLELVAAVKESVGEDACVIANAGTNETRGSVEAARGMQAAGADALLAVVPYYNKPTQSGLLAHFGAIAEATDLPIAIYNIPGRTATNMLPATLVELARRHSNIVGVKESSGDLKQFATILRDRPEGFQFLVGDDHLYLPGLALGADGIVGVATHLCSREFRAMRDEFRAGRVEEAARIHTSLLELFELLFTVSNPIPIKWAMGELGFAVGSCRLPLDAMPDDLARRLKPLLAAYAA</sequence>
<evidence type="ECO:0000256" key="4">
    <source>
        <dbReference type="ARBA" id="ARBA00022490"/>
    </source>
</evidence>
<comment type="function">
    <text evidence="1">Catalyzes the condensation of (S)-aspartate-beta-semialdehyde [(S)-ASA] and pyruvate to 4-hydroxy-tetrahydrodipicolinate (HTPA).</text>
</comment>
<evidence type="ECO:0000256" key="5">
    <source>
        <dbReference type="ARBA" id="ARBA00022605"/>
    </source>
</evidence>
<dbReference type="PROSITE" id="PS00665">
    <property type="entry name" value="DHDPS_1"/>
    <property type="match status" value="1"/>
</dbReference>